<gene>
    <name evidence="1" type="ORF">C8N43_2531</name>
</gene>
<dbReference type="OrthoDB" id="8481480at2"/>
<comment type="caution">
    <text evidence="1">The sequence shown here is derived from an EMBL/GenBank/DDBJ whole genome shotgun (WGS) entry which is preliminary data.</text>
</comment>
<keyword evidence="2" id="KW-1185">Reference proteome</keyword>
<organism evidence="1 2">
    <name type="scientific">Litoreibacter ponti</name>
    <dbReference type="NCBI Taxonomy" id="1510457"/>
    <lineage>
        <taxon>Bacteria</taxon>
        <taxon>Pseudomonadati</taxon>
        <taxon>Pseudomonadota</taxon>
        <taxon>Alphaproteobacteria</taxon>
        <taxon>Rhodobacterales</taxon>
        <taxon>Roseobacteraceae</taxon>
        <taxon>Litoreibacter</taxon>
    </lineage>
</organism>
<accession>A0A2T6BP47</accession>
<dbReference type="EMBL" id="QBKS01000001">
    <property type="protein sequence ID" value="PTX57858.1"/>
    <property type="molecule type" value="Genomic_DNA"/>
</dbReference>
<dbReference type="Proteomes" id="UP000243978">
    <property type="component" value="Unassembled WGS sequence"/>
</dbReference>
<name>A0A2T6BP47_9RHOB</name>
<dbReference type="AlphaFoldDB" id="A0A2T6BP47"/>
<dbReference type="RefSeq" id="WP_107845919.1">
    <property type="nucleotide sequence ID" value="NZ_QBKS01000001.1"/>
</dbReference>
<protein>
    <submittedName>
        <fullName evidence="1">Uncharacterized protein</fullName>
    </submittedName>
</protein>
<proteinExistence type="predicted"/>
<sequence length="147" mass="16156">MPELRSEPDVRLGPLTTKIPSAKISWKDTVWTVTGAVLEGAWSFGSELLVATTDDVPYEDMLHLCLLAPNGSVIEEVSFGGMYATGSFELLGLSGPTLQFRFINHMDWQAKVLDRPKRRFPYFGDPAGVSRAFGFSTRVDISTTPTA</sequence>
<reference evidence="1 2" key="1">
    <citation type="submission" date="2018-04" db="EMBL/GenBank/DDBJ databases">
        <title>Genomic Encyclopedia of Archaeal and Bacterial Type Strains, Phase II (KMG-II): from individual species to whole genera.</title>
        <authorList>
            <person name="Goeker M."/>
        </authorList>
    </citation>
    <scope>NUCLEOTIDE SEQUENCE [LARGE SCALE GENOMIC DNA]</scope>
    <source>
        <strain evidence="1 2">DSM 100977</strain>
    </source>
</reference>
<evidence type="ECO:0000313" key="2">
    <source>
        <dbReference type="Proteomes" id="UP000243978"/>
    </source>
</evidence>
<evidence type="ECO:0000313" key="1">
    <source>
        <dbReference type="EMBL" id="PTX57858.1"/>
    </source>
</evidence>